<protein>
    <submittedName>
        <fullName evidence="1">Uncharacterized protein</fullName>
    </submittedName>
</protein>
<proteinExistence type="predicted"/>
<reference evidence="1 2" key="2">
    <citation type="journal article" date="2001" name="Science">
        <title>Genome sequence of the plant pathogen and biotechnology agent Agrobacterium tumefaciens C58.</title>
        <authorList>
            <person name="Goodner B."/>
            <person name="Hinkle G."/>
            <person name="Gattung S."/>
            <person name="Miller N."/>
            <person name="Blanchard M."/>
            <person name="Qurollo B."/>
            <person name="Goldman B.S."/>
            <person name="Cao Y."/>
            <person name="Askenazi M."/>
            <person name="Halling C."/>
            <person name="Mullin L."/>
            <person name="Houmiel K."/>
            <person name="Gordon J."/>
            <person name="Vaudin M."/>
            <person name="Iartchouk O."/>
            <person name="Epp A."/>
            <person name="Liu F."/>
            <person name="Wollam C."/>
            <person name="Allinger M."/>
            <person name="Doughty D."/>
            <person name="Scott C."/>
            <person name="Lappas C."/>
            <person name="Markelz B."/>
            <person name="Flanagan C."/>
            <person name="Crowell C."/>
            <person name="Gurson J."/>
            <person name="Lomo C."/>
            <person name="Sear C."/>
            <person name="Strub G."/>
            <person name="Cielo C."/>
            <person name="Slater S."/>
        </authorList>
    </citation>
    <scope>NUCLEOTIDE SEQUENCE [LARGE SCALE GENOMIC DNA]</scope>
    <source>
        <strain evidence="2">C58 / ATCC 33970</strain>
    </source>
</reference>
<gene>
    <name evidence="1" type="ordered locus">Atu1666</name>
</gene>
<organism evidence="1 2">
    <name type="scientific">Agrobacterium fabrum (strain C58 / ATCC 33970)</name>
    <name type="common">Agrobacterium tumefaciens (strain C58)</name>
    <dbReference type="NCBI Taxonomy" id="176299"/>
    <lineage>
        <taxon>Bacteria</taxon>
        <taxon>Pseudomonadati</taxon>
        <taxon>Pseudomonadota</taxon>
        <taxon>Alphaproteobacteria</taxon>
        <taxon>Hyphomicrobiales</taxon>
        <taxon>Rhizobiaceae</taxon>
        <taxon>Rhizobium/Agrobacterium group</taxon>
        <taxon>Agrobacterium</taxon>
        <taxon>Agrobacterium tumefaciens complex</taxon>
    </lineage>
</organism>
<evidence type="ECO:0000313" key="1">
    <source>
        <dbReference type="EMBL" id="AAL42666.2"/>
    </source>
</evidence>
<accession>Q8UET9</accession>
<evidence type="ECO:0000313" key="2">
    <source>
        <dbReference type="Proteomes" id="UP000000813"/>
    </source>
</evidence>
<dbReference type="KEGG" id="atu:Atu1666"/>
<sequence>MLTLYIAPLAAGSAEELPAVKPRNPAFRLRTPPRTGLHRLRRTSSHRRTLYSHQKLINWSQIMHESPQSGQFTGLPCVSCIGDILLCLFLFRLNRLYSWSYRDQFSPGPKPPKTGRRD</sequence>
<dbReference type="HOGENOM" id="CLU_2068130_0_0_5"/>
<keyword evidence="2" id="KW-1185">Reference proteome</keyword>
<reference evidence="1 2" key="1">
    <citation type="journal article" date="2001" name="Science">
        <title>The genome of the natural genetic engineer Agrobacterium tumefaciens C58.</title>
        <authorList>
            <person name="Wood D.W."/>
            <person name="Setubal J.C."/>
            <person name="Kaul R."/>
            <person name="Monks D.E."/>
            <person name="Kitajima J.P."/>
            <person name="Okura V.K."/>
            <person name="Zhou Y."/>
            <person name="Chen L."/>
            <person name="Wood G.E."/>
            <person name="Almeida N.F.Jr."/>
            <person name="Woo L."/>
            <person name="Chen Y."/>
            <person name="Paulsen I.T."/>
            <person name="Eisen J.A."/>
            <person name="Karp P.D."/>
            <person name="Bovee D.Sr."/>
            <person name="Chapman P."/>
            <person name="Clendenning J."/>
            <person name="Deatherage G."/>
            <person name="Gillet W."/>
            <person name="Grant C."/>
            <person name="Kutyavin T."/>
            <person name="Levy R."/>
            <person name="Li M.J."/>
            <person name="McClelland E."/>
            <person name="Palmieri A."/>
            <person name="Raymond C."/>
            <person name="Rouse G."/>
            <person name="Saenphimmachak C."/>
            <person name="Wu Z."/>
            <person name="Romero P."/>
            <person name="Gordon D."/>
            <person name="Zhang S."/>
            <person name="Yoo H."/>
            <person name="Tao Y."/>
            <person name="Biddle P."/>
            <person name="Jung M."/>
            <person name="Krespan W."/>
            <person name="Perry M."/>
            <person name="Gordon-Kamm B."/>
            <person name="Liao L."/>
            <person name="Kim S."/>
            <person name="Hendrick C."/>
            <person name="Zhao Z.Y."/>
            <person name="Dolan M."/>
            <person name="Chumley F."/>
            <person name="Tingey S.V."/>
            <person name="Tomb J.F."/>
            <person name="Gordon M.P."/>
            <person name="Olson M.V."/>
            <person name="Nester E.W."/>
        </authorList>
    </citation>
    <scope>NUCLEOTIDE SEQUENCE [LARGE SCALE GENOMIC DNA]</scope>
    <source>
        <strain evidence="2">C58 / ATCC 33970</strain>
    </source>
</reference>
<name>Q8UET9_AGRFC</name>
<dbReference type="Proteomes" id="UP000000813">
    <property type="component" value="Chromosome circular"/>
</dbReference>
<dbReference type="EnsemblBacteria" id="AAL42666">
    <property type="protein sequence ID" value="AAL42666"/>
    <property type="gene ID" value="Atu1666"/>
</dbReference>
<dbReference type="AlphaFoldDB" id="Q8UET9"/>
<dbReference type="EMBL" id="AE007869">
    <property type="protein sequence ID" value="AAL42666.2"/>
    <property type="molecule type" value="Genomic_DNA"/>
</dbReference>